<proteinExistence type="predicted"/>
<accession>A0AAE1LHL9</accession>
<reference evidence="2" key="1">
    <citation type="submission" date="2021-07" db="EMBL/GenBank/DDBJ databases">
        <authorList>
            <person name="Catto M.A."/>
            <person name="Jacobson A."/>
            <person name="Kennedy G."/>
            <person name="Labadie P."/>
            <person name="Hunt B.G."/>
            <person name="Srinivasan R."/>
        </authorList>
    </citation>
    <scope>NUCLEOTIDE SEQUENCE</scope>
    <source>
        <strain evidence="2">PL_HMW_Pooled</strain>
        <tissue evidence="2">Head</tissue>
    </source>
</reference>
<dbReference type="AlphaFoldDB" id="A0AAE1LHL9"/>
<evidence type="ECO:0000313" key="2">
    <source>
        <dbReference type="EMBL" id="KAK3919760.1"/>
    </source>
</evidence>
<organism evidence="2 3">
    <name type="scientific">Frankliniella fusca</name>
    <dbReference type="NCBI Taxonomy" id="407009"/>
    <lineage>
        <taxon>Eukaryota</taxon>
        <taxon>Metazoa</taxon>
        <taxon>Ecdysozoa</taxon>
        <taxon>Arthropoda</taxon>
        <taxon>Hexapoda</taxon>
        <taxon>Insecta</taxon>
        <taxon>Pterygota</taxon>
        <taxon>Neoptera</taxon>
        <taxon>Paraneoptera</taxon>
        <taxon>Thysanoptera</taxon>
        <taxon>Terebrantia</taxon>
        <taxon>Thripoidea</taxon>
        <taxon>Thripidae</taxon>
        <taxon>Frankliniella</taxon>
    </lineage>
</organism>
<feature type="domain" description="ZSWIM3 N-terminal" evidence="1">
    <location>
        <begin position="24"/>
        <end position="132"/>
    </location>
</feature>
<keyword evidence="3" id="KW-1185">Reference proteome</keyword>
<sequence>MNNKNSEGKLCAVDKMSLSKFVQGAKFRTYKEIEPLLVEHAKKQHVLYGIYCSQLVESYNAKFNKCLPKDLKYQSFTYACNHYGNPRKNSKGMRPNQRYFPLKKRCKAHVRVSTDETTIRLEVSKIITIHNHELDPVLAPCYPENRRLDQSEARHALPPNATSTPSSSSSTYVVEDVRHIWRSLSDVDDVGDLWLDGWKPRLVVLRLCLAVVDAETVCVGFSIHFSAPRYVTLKGLSESLSDQCVTLLRSHRFSQSQRMTPEGLADPFLVSRVTLIGLVRL</sequence>
<evidence type="ECO:0000259" key="1">
    <source>
        <dbReference type="Pfam" id="PF21599"/>
    </source>
</evidence>
<dbReference type="InterPro" id="IPR048325">
    <property type="entry name" value="ZSWIM3_N"/>
</dbReference>
<name>A0AAE1LHL9_9NEOP</name>
<dbReference type="PANTHER" id="PTHR31569">
    <property type="entry name" value="SWIM-TYPE DOMAIN-CONTAINING PROTEIN"/>
    <property type="match status" value="1"/>
</dbReference>
<dbReference type="Pfam" id="PF21599">
    <property type="entry name" value="ZSWIM3_N"/>
    <property type="match status" value="1"/>
</dbReference>
<dbReference type="InterPro" id="IPR052579">
    <property type="entry name" value="Zinc_finger_SWIM"/>
</dbReference>
<dbReference type="PANTHER" id="PTHR31569:SF4">
    <property type="entry name" value="SWIM-TYPE DOMAIN-CONTAINING PROTEIN"/>
    <property type="match status" value="1"/>
</dbReference>
<protein>
    <submittedName>
        <fullName evidence="2">Zinc finger SWIM domain-containing protein 3</fullName>
    </submittedName>
</protein>
<dbReference type="Proteomes" id="UP001219518">
    <property type="component" value="Unassembled WGS sequence"/>
</dbReference>
<evidence type="ECO:0000313" key="3">
    <source>
        <dbReference type="Proteomes" id="UP001219518"/>
    </source>
</evidence>
<gene>
    <name evidence="2" type="ORF">KUF71_008887</name>
</gene>
<comment type="caution">
    <text evidence="2">The sequence shown here is derived from an EMBL/GenBank/DDBJ whole genome shotgun (WGS) entry which is preliminary data.</text>
</comment>
<dbReference type="EMBL" id="JAHWGI010000981">
    <property type="protein sequence ID" value="KAK3919760.1"/>
    <property type="molecule type" value="Genomic_DNA"/>
</dbReference>
<reference evidence="2" key="2">
    <citation type="journal article" date="2023" name="BMC Genomics">
        <title>Pest status, molecular evolution, and epigenetic factors derived from the genome assembly of Frankliniella fusca, a thysanopteran phytovirus vector.</title>
        <authorList>
            <person name="Catto M.A."/>
            <person name="Labadie P.E."/>
            <person name="Jacobson A.L."/>
            <person name="Kennedy G.G."/>
            <person name="Srinivasan R."/>
            <person name="Hunt B.G."/>
        </authorList>
    </citation>
    <scope>NUCLEOTIDE SEQUENCE</scope>
    <source>
        <strain evidence="2">PL_HMW_Pooled</strain>
    </source>
</reference>